<evidence type="ECO:0000313" key="3">
    <source>
        <dbReference type="Proteomes" id="UP001058003"/>
    </source>
</evidence>
<dbReference type="OrthoDB" id="4224756at2"/>
<dbReference type="EMBL" id="CP073767">
    <property type="protein sequence ID" value="UWZ50499.1"/>
    <property type="molecule type" value="Genomic_DNA"/>
</dbReference>
<organism evidence="2 3">
    <name type="scientific">Dactylosporangium aurantiacum</name>
    <dbReference type="NCBI Taxonomy" id="35754"/>
    <lineage>
        <taxon>Bacteria</taxon>
        <taxon>Bacillati</taxon>
        <taxon>Actinomycetota</taxon>
        <taxon>Actinomycetes</taxon>
        <taxon>Micromonosporales</taxon>
        <taxon>Micromonosporaceae</taxon>
        <taxon>Dactylosporangium</taxon>
    </lineage>
</organism>
<accession>A0A9Q9MC38</accession>
<feature type="region of interest" description="Disordered" evidence="1">
    <location>
        <begin position="151"/>
        <end position="170"/>
    </location>
</feature>
<reference evidence="2" key="1">
    <citation type="submission" date="2021-04" db="EMBL/GenBank/DDBJ databases">
        <title>Dactylosporangium aurantiacum NRRL B-8018 full assembly.</title>
        <authorList>
            <person name="Hartkoorn R.C."/>
            <person name="Beaudoing E."/>
            <person name="Hot D."/>
        </authorList>
    </citation>
    <scope>NUCLEOTIDE SEQUENCE</scope>
    <source>
        <strain evidence="2">NRRL B-8018</strain>
    </source>
</reference>
<dbReference type="AlphaFoldDB" id="A0A9Q9MC38"/>
<sequence>MTASLPDVADLTDPEAVRLLTLVADHGTALPDAGQLRQIGSRLREAAAVDEQPGPAAPVTAGDLARAALEYLAGSPEHRQVVARAASIPADGTRFEPATLAVGALVVIALQTEVKFSRDERGRWRLEVHKQAMRDSTLVSLITKLLDFSRQPAVPQQSTDRQLPPEDAAR</sequence>
<dbReference type="Proteomes" id="UP001058003">
    <property type="component" value="Chromosome"/>
</dbReference>
<dbReference type="KEGG" id="daur:Daura_27100"/>
<name>A0A9Q9MC38_9ACTN</name>
<keyword evidence="3" id="KW-1185">Reference proteome</keyword>
<proteinExistence type="predicted"/>
<dbReference type="RefSeq" id="WP_052386212.1">
    <property type="nucleotide sequence ID" value="NZ_CP073767.1"/>
</dbReference>
<gene>
    <name evidence="2" type="ORF">Daura_27100</name>
</gene>
<evidence type="ECO:0000256" key="1">
    <source>
        <dbReference type="SAM" id="MobiDB-lite"/>
    </source>
</evidence>
<evidence type="ECO:0000313" key="2">
    <source>
        <dbReference type="EMBL" id="UWZ50499.1"/>
    </source>
</evidence>
<protein>
    <submittedName>
        <fullName evidence="2">Uncharacterized protein</fullName>
    </submittedName>
</protein>